<evidence type="ECO:0000313" key="2">
    <source>
        <dbReference type="EMBL" id="PAT09573.1"/>
    </source>
</evidence>
<protein>
    <submittedName>
        <fullName evidence="2">Glutamine cyclotransferase</fullName>
    </submittedName>
</protein>
<proteinExistence type="predicted"/>
<accession>A0AB36RIE8</accession>
<gene>
    <name evidence="2" type="ORF">CKJ80_10795</name>
</gene>
<dbReference type="PROSITE" id="PS51257">
    <property type="entry name" value="PROKAR_LIPOPROTEIN"/>
    <property type="match status" value="1"/>
</dbReference>
<reference evidence="2 3" key="1">
    <citation type="submission" date="2017-08" db="EMBL/GenBank/DDBJ databases">
        <title>Whole genome sequences of 6 clinical strains closest to Corynebacterium imitans.</title>
        <authorList>
            <person name="Bernier A.-M."/>
            <person name="Burdz T."/>
            <person name="Bernard K."/>
        </authorList>
    </citation>
    <scope>NUCLEOTIDE SEQUENCE [LARGE SCALE GENOMIC DNA]</scope>
    <source>
        <strain evidence="2 3">NML92-0415</strain>
    </source>
</reference>
<feature type="signal peptide" evidence="1">
    <location>
        <begin position="1"/>
        <end position="23"/>
    </location>
</feature>
<keyword evidence="1" id="KW-0732">Signal</keyword>
<dbReference type="RefSeq" id="WP_095555683.1">
    <property type="nucleotide sequence ID" value="NZ_NSGP01000019.1"/>
</dbReference>
<evidence type="ECO:0000313" key="3">
    <source>
        <dbReference type="Proteomes" id="UP000218041"/>
    </source>
</evidence>
<dbReference type="Proteomes" id="UP000218041">
    <property type="component" value="Unassembled WGS sequence"/>
</dbReference>
<feature type="chain" id="PRO_5044299234" evidence="1">
    <location>
        <begin position="24"/>
        <end position="280"/>
    </location>
</feature>
<dbReference type="GO" id="GO:0016603">
    <property type="term" value="F:glutaminyl-peptide cyclotransferase activity"/>
    <property type="evidence" value="ECO:0007669"/>
    <property type="project" value="InterPro"/>
</dbReference>
<name>A0AB36RIE8_9CORY</name>
<evidence type="ECO:0000256" key="1">
    <source>
        <dbReference type="SAM" id="SignalP"/>
    </source>
</evidence>
<dbReference type="SUPFAM" id="SSF50969">
    <property type="entry name" value="YVTN repeat-like/Quinoprotein amine dehydrogenase"/>
    <property type="match status" value="1"/>
</dbReference>
<dbReference type="Pfam" id="PF05096">
    <property type="entry name" value="Glu_cyclase_2"/>
    <property type="match status" value="1"/>
</dbReference>
<dbReference type="InterPro" id="IPR007788">
    <property type="entry name" value="QCT"/>
</dbReference>
<dbReference type="AlphaFoldDB" id="A0AB36RIE8"/>
<sequence>MIFTRRAAAVAAASLAVCASLTACDDDTVPDPLPDTAPDTVPNAAPERLRAVVQERYDFDPTSFTQGLEVDQDGSLLVGTGQEGESRIYRRSLDGAESQSVDLDPELFGEGITRVGDALWQLTWQDNTAIRRDASTLEETGRVSYEGEGWGLCNRGEELIFSDGSAELRRMDPDSLEERERFRVTSDGAPVTGLNELECVGDDIYANVFTTTDIVRIDANSGEVTALIDASALPNHASPDPNNVLNGIAHLPGTDEFLLAGKRWPDLYRVTFEPADGQSG</sequence>
<dbReference type="InterPro" id="IPR011044">
    <property type="entry name" value="Quino_amine_DH_bsu"/>
</dbReference>
<dbReference type="EMBL" id="NSGP01000019">
    <property type="protein sequence ID" value="PAT09573.1"/>
    <property type="molecule type" value="Genomic_DNA"/>
</dbReference>
<comment type="caution">
    <text evidence="2">The sequence shown here is derived from an EMBL/GenBank/DDBJ whole genome shotgun (WGS) entry which is preliminary data.</text>
</comment>
<dbReference type="PANTHER" id="PTHR31270:SF1">
    <property type="entry name" value="GLUTAMINYL-PEPTIDE CYCLOTRANSFERASE"/>
    <property type="match status" value="1"/>
</dbReference>
<dbReference type="PANTHER" id="PTHR31270">
    <property type="entry name" value="GLUTAMINYL-PEPTIDE CYCLOTRANSFERASE"/>
    <property type="match status" value="1"/>
</dbReference>
<organism evidence="2 3">
    <name type="scientific">Corynebacterium hadale</name>
    <dbReference type="NCBI Taxonomy" id="2026255"/>
    <lineage>
        <taxon>Bacteria</taxon>
        <taxon>Bacillati</taxon>
        <taxon>Actinomycetota</taxon>
        <taxon>Actinomycetes</taxon>
        <taxon>Mycobacteriales</taxon>
        <taxon>Corynebacteriaceae</taxon>
        <taxon>Corynebacterium</taxon>
    </lineage>
</organism>